<sequence>MPQARARGAALAAMLLALLALAVPAPAASAEPADALDVRELSAPGSLSDLAPGDQAEWAAEVSNSDSAAHDVSVGFTVDDRGALADDPRNGLQLTVDLCDSAFSVVEVPAGADRTVERYVCPGGTLPLGAGPAARLGRLEGVRPVEGGATAGVRVRVEFPATAGNDLELATASLRVVVRAADAADGGDPSDGPGDGSTDGSADGSGRAPVASGGLAVTGRDVGAALLGGLVALGVGAAVVVAGRRRREGRS</sequence>
<dbReference type="AlphaFoldDB" id="A0AAD1AHJ7"/>
<evidence type="ECO:0000256" key="3">
    <source>
        <dbReference type="SAM" id="SignalP"/>
    </source>
</evidence>
<feature type="signal peptide" evidence="3">
    <location>
        <begin position="1"/>
        <end position="27"/>
    </location>
</feature>
<dbReference type="KEGG" id="ria:C7V51_11640"/>
<feature type="chain" id="PRO_5041919250" evidence="3">
    <location>
        <begin position="28"/>
        <end position="251"/>
    </location>
</feature>
<feature type="transmembrane region" description="Helical" evidence="2">
    <location>
        <begin position="222"/>
        <end position="243"/>
    </location>
</feature>
<dbReference type="EMBL" id="CP028130">
    <property type="protein sequence ID" value="AZZ56456.1"/>
    <property type="molecule type" value="Genomic_DNA"/>
</dbReference>
<evidence type="ECO:0000313" key="5">
    <source>
        <dbReference type="Proteomes" id="UP000283946"/>
    </source>
</evidence>
<dbReference type="RefSeq" id="WP_104265641.1">
    <property type="nucleotide sequence ID" value="NZ_CP028130.1"/>
</dbReference>
<proteinExistence type="predicted"/>
<evidence type="ECO:0000256" key="2">
    <source>
        <dbReference type="SAM" id="Phobius"/>
    </source>
</evidence>
<dbReference type="Proteomes" id="UP000283946">
    <property type="component" value="Chromosome"/>
</dbReference>
<reference evidence="4 5" key="1">
    <citation type="submission" date="2018-03" db="EMBL/GenBank/DDBJ databases">
        <title>Bacteriophage NCPPB3778 and a type I-E CRISPR drive the evolution of the US Biological Select Agent, Rathayibacter toxicus.</title>
        <authorList>
            <person name="Davis E.W.II."/>
            <person name="Tabima J.F."/>
            <person name="Weisberg A.J."/>
            <person name="Dantas Lopes L."/>
            <person name="Wiseman M.S."/>
            <person name="Wiseman M.S."/>
            <person name="Pupko T."/>
            <person name="Belcher M.S."/>
            <person name="Sechler A.J."/>
            <person name="Tancos M.A."/>
            <person name="Schroeder B.K."/>
            <person name="Murray T.D."/>
            <person name="Luster D.G."/>
            <person name="Schneider W.L."/>
            <person name="Rogers E."/>
            <person name="Andreote F.D."/>
            <person name="Grunwald N.J."/>
            <person name="Putnam M.L."/>
            <person name="Chang J.H."/>
        </authorList>
    </citation>
    <scope>NUCLEOTIDE SEQUENCE [LARGE SCALE GENOMIC DNA]</scope>
    <source>
        <strain evidence="4 5">NCCPB 2253</strain>
    </source>
</reference>
<evidence type="ECO:0000256" key="1">
    <source>
        <dbReference type="SAM" id="MobiDB-lite"/>
    </source>
</evidence>
<protein>
    <submittedName>
        <fullName evidence="4">Sortase</fullName>
    </submittedName>
</protein>
<gene>
    <name evidence="4" type="ORF">C7V51_11640</name>
</gene>
<keyword evidence="3" id="KW-0732">Signal</keyword>
<keyword evidence="2" id="KW-0812">Transmembrane</keyword>
<organism evidence="4 5">
    <name type="scientific">Rathayibacter iranicus</name>
    <dbReference type="NCBI Taxonomy" id="59737"/>
    <lineage>
        <taxon>Bacteria</taxon>
        <taxon>Bacillati</taxon>
        <taxon>Actinomycetota</taxon>
        <taxon>Actinomycetes</taxon>
        <taxon>Micrococcales</taxon>
        <taxon>Microbacteriaceae</taxon>
        <taxon>Rathayibacter</taxon>
    </lineage>
</organism>
<feature type="region of interest" description="Disordered" evidence="1">
    <location>
        <begin position="183"/>
        <end position="210"/>
    </location>
</feature>
<keyword evidence="2" id="KW-0472">Membrane</keyword>
<feature type="compositionally biased region" description="Low complexity" evidence="1">
    <location>
        <begin position="183"/>
        <end position="206"/>
    </location>
</feature>
<accession>A0AAD1AHJ7</accession>
<evidence type="ECO:0000313" key="4">
    <source>
        <dbReference type="EMBL" id="AZZ56456.1"/>
    </source>
</evidence>
<keyword evidence="2" id="KW-1133">Transmembrane helix</keyword>
<name>A0AAD1AHJ7_9MICO</name>